<proteinExistence type="predicted"/>
<protein>
    <submittedName>
        <fullName evidence="1">Uncharacterized protein</fullName>
    </submittedName>
</protein>
<reference evidence="1" key="1">
    <citation type="journal article" date="2012" name="PLoS ONE">
        <title>Gene sets for utilization of primary and secondary nutrition supplies in the distal gut of endangered iberian lynx.</title>
        <authorList>
            <person name="Alcaide M."/>
            <person name="Messina E."/>
            <person name="Richter M."/>
            <person name="Bargiela R."/>
            <person name="Peplies J."/>
            <person name="Huws S.A."/>
            <person name="Newbold C.J."/>
            <person name="Golyshin P.N."/>
            <person name="Simon M.A."/>
            <person name="Lopez G."/>
            <person name="Yakimov M.M."/>
            <person name="Ferrer M."/>
        </authorList>
    </citation>
    <scope>NUCLEOTIDE SEQUENCE</scope>
</reference>
<name>J9GPL1_9ZZZZ</name>
<gene>
    <name evidence="1" type="ORF">EVA_07544</name>
</gene>
<comment type="caution">
    <text evidence="1">The sequence shown here is derived from an EMBL/GenBank/DDBJ whole genome shotgun (WGS) entry which is preliminary data.</text>
</comment>
<evidence type="ECO:0000313" key="1">
    <source>
        <dbReference type="EMBL" id="EJX04348.1"/>
    </source>
</evidence>
<accession>J9GPL1</accession>
<organism evidence="1">
    <name type="scientific">gut metagenome</name>
    <dbReference type="NCBI Taxonomy" id="749906"/>
    <lineage>
        <taxon>unclassified sequences</taxon>
        <taxon>metagenomes</taxon>
        <taxon>organismal metagenomes</taxon>
    </lineage>
</organism>
<dbReference type="EMBL" id="AMCI01001840">
    <property type="protein sequence ID" value="EJX04348.1"/>
    <property type="molecule type" value="Genomic_DNA"/>
</dbReference>
<dbReference type="AlphaFoldDB" id="J9GPL1"/>
<sequence length="43" mass="4871">MGRSDGKRNAPLQYQTPCSLFRGLCRSCSTRRGTARHKRQAAF</sequence>